<accession>A0A2R3QGY9</accession>
<protein>
    <submittedName>
        <fullName evidence="1">Plasmid maintenance system killer protein</fullName>
    </submittedName>
</protein>
<name>A0A2R3QGY9_9BURK</name>
<sequence>MRLAWAKVGSRISCAAPGSRLELLSGDRWSQHSVRINDQWLVCFVWTQEGAADVEIVVYH</sequence>
<dbReference type="PANTHER" id="PTHR40266">
    <property type="entry name" value="TOXIN HIGB-1"/>
    <property type="match status" value="1"/>
</dbReference>
<evidence type="ECO:0000313" key="2">
    <source>
        <dbReference type="Proteomes" id="UP000237925"/>
    </source>
</evidence>
<keyword evidence="2" id="KW-1185">Reference proteome</keyword>
<dbReference type="AlphaFoldDB" id="A0A2R3QGY9"/>
<dbReference type="InterPro" id="IPR007711">
    <property type="entry name" value="HigB-1"/>
</dbReference>
<evidence type="ECO:0000313" key="1">
    <source>
        <dbReference type="EMBL" id="AVO50992.1"/>
    </source>
</evidence>
<proteinExistence type="predicted"/>
<dbReference type="OrthoDB" id="9801102at2"/>
<dbReference type="Proteomes" id="UP000237925">
    <property type="component" value="Chromosome"/>
</dbReference>
<dbReference type="PANTHER" id="PTHR40266:SF2">
    <property type="entry name" value="TOXIN HIGB-1"/>
    <property type="match status" value="1"/>
</dbReference>
<dbReference type="Gene3D" id="3.30.2310.20">
    <property type="entry name" value="RelE-like"/>
    <property type="match status" value="1"/>
</dbReference>
<dbReference type="EMBL" id="CP027667">
    <property type="protein sequence ID" value="AVO50992.1"/>
    <property type="molecule type" value="Genomic_DNA"/>
</dbReference>
<gene>
    <name evidence="1" type="ORF">C6568_06200</name>
</gene>
<dbReference type="InterPro" id="IPR035093">
    <property type="entry name" value="RelE/ParE_toxin_dom_sf"/>
</dbReference>
<reference evidence="1 2" key="1">
    <citation type="submission" date="2018-03" db="EMBL/GenBank/DDBJ databases">
        <title>Genome sequencing of Melaminivora sp.</title>
        <authorList>
            <person name="Kim S.-J."/>
            <person name="Heo J."/>
            <person name="Ahn J.-H."/>
            <person name="Kwon S.-W."/>
        </authorList>
    </citation>
    <scope>NUCLEOTIDE SEQUENCE [LARGE SCALE GENOMIC DNA]</scope>
    <source>
        <strain evidence="1 2">SC2-9</strain>
    </source>
</reference>
<dbReference type="SUPFAM" id="SSF143011">
    <property type="entry name" value="RelE-like"/>
    <property type="match status" value="1"/>
</dbReference>
<organism evidence="1 2">
    <name type="scientific">Melaminivora suipulveris</name>
    <dbReference type="NCBI Taxonomy" id="2109913"/>
    <lineage>
        <taxon>Bacteria</taxon>
        <taxon>Pseudomonadati</taxon>
        <taxon>Pseudomonadota</taxon>
        <taxon>Betaproteobacteria</taxon>
        <taxon>Burkholderiales</taxon>
        <taxon>Comamonadaceae</taxon>
        <taxon>Melaminivora</taxon>
    </lineage>
</organism>
<dbReference type="KEGG" id="mela:C6568_06200"/>